<accession>A0A5P8KBR2</accession>
<evidence type="ECO:0000256" key="1">
    <source>
        <dbReference type="SAM" id="MobiDB-lite"/>
    </source>
</evidence>
<organism evidence="3 4">
    <name type="scientific">Streptomyces phaeolivaceus</name>
    <dbReference type="NCBI Taxonomy" id="2653200"/>
    <lineage>
        <taxon>Bacteria</taxon>
        <taxon>Bacillati</taxon>
        <taxon>Actinomycetota</taxon>
        <taxon>Actinomycetes</taxon>
        <taxon>Kitasatosporales</taxon>
        <taxon>Streptomycetaceae</taxon>
        <taxon>Streptomyces</taxon>
    </lineage>
</organism>
<evidence type="ECO:0000256" key="2">
    <source>
        <dbReference type="SAM" id="Phobius"/>
    </source>
</evidence>
<feature type="region of interest" description="Disordered" evidence="1">
    <location>
        <begin position="273"/>
        <end position="306"/>
    </location>
</feature>
<dbReference type="Proteomes" id="UP000327294">
    <property type="component" value="Chromosome"/>
</dbReference>
<keyword evidence="2" id="KW-0812">Transmembrane</keyword>
<feature type="transmembrane region" description="Helical" evidence="2">
    <location>
        <begin position="616"/>
        <end position="636"/>
    </location>
</feature>
<protein>
    <submittedName>
        <fullName evidence="3">Uncharacterized protein</fullName>
    </submittedName>
</protein>
<proteinExistence type="predicted"/>
<name>A0A5P8KBR2_9ACTN</name>
<feature type="transmembrane region" description="Helical" evidence="2">
    <location>
        <begin position="97"/>
        <end position="114"/>
    </location>
</feature>
<feature type="transmembrane region" description="Helical" evidence="2">
    <location>
        <begin position="202"/>
        <end position="222"/>
    </location>
</feature>
<sequence>MSTELESPSQGPLPPSPLPVSAVPEGCVAWSGEKLEAWARTRPPLWVPARTRPLHLLAVVPGGLIIGFWLANFAEVPAALAALVPLQLVWTLVRPEVVRFSAPVLMALLGWFGGSHDVPTLLGLLAVTFTWAAAEIRLSKGRLQRQWALSAAGGATATVPGEAGPLRRGRFLMGLGSLLTLLGAGLLSLASGWNLTTDRHEVALVGWFVVGWGLTSVLSGWLGRRRAAALRRAPVPVLRVLVRDGADGDAEIFAADDVTALRPLFTVSTEEWYDDSDEELEELEETEGTEEPEGIEATEGPEEAEARDELLDALQSVEDDDEQPGPLREAVLYGLPHDGAEIVIVSAAEKPETPVTPEPSEIPEARDTPGAPEDAKTLEGAGPEGSERPGGADGVEDGGADGVEDVRDTSAELVVESSTGPVRPLSDRAVRRRAVAQLAGARRHTVHEELRAAAVTESRARLGDEPVPVRRWRAGWADWASALFMIVSIAAIGLYPDGTTRYVLGGLLGVFGVLTLPTMLAWRITADRSGLWLRGWRRTGHIAWDDLMTVRCAGSVLTLDSHRASFSTWSVRSERWRWLERKLRLVHPYERAAAEITALWREPALRPEGEHGGRDLPLWPLSVLLAVVWAAVLVLVP</sequence>
<keyword evidence="4" id="KW-1185">Reference proteome</keyword>
<feature type="transmembrane region" description="Helical" evidence="2">
    <location>
        <begin position="54"/>
        <end position="85"/>
    </location>
</feature>
<dbReference type="AlphaFoldDB" id="A0A5P8KBR2"/>
<reference evidence="3 4" key="1">
    <citation type="submission" date="2019-10" db="EMBL/GenBank/DDBJ databases">
        <title>Streptomyces sp. strain GY16 isolated from leaves of Broussonetia papyrifera.</title>
        <authorList>
            <person name="Mo P."/>
        </authorList>
    </citation>
    <scope>NUCLEOTIDE SEQUENCE [LARGE SCALE GENOMIC DNA]</scope>
    <source>
        <strain evidence="3 4">GY16</strain>
    </source>
</reference>
<feature type="compositionally biased region" description="Basic and acidic residues" evidence="1">
    <location>
        <begin position="363"/>
        <end position="377"/>
    </location>
</feature>
<feature type="transmembrane region" description="Helical" evidence="2">
    <location>
        <begin position="171"/>
        <end position="190"/>
    </location>
</feature>
<evidence type="ECO:0000313" key="3">
    <source>
        <dbReference type="EMBL" id="QFQ99979.1"/>
    </source>
</evidence>
<feature type="transmembrane region" description="Helical" evidence="2">
    <location>
        <begin position="476"/>
        <end position="496"/>
    </location>
</feature>
<feature type="transmembrane region" description="Helical" evidence="2">
    <location>
        <begin position="502"/>
        <end position="522"/>
    </location>
</feature>
<evidence type="ECO:0000313" key="4">
    <source>
        <dbReference type="Proteomes" id="UP000327294"/>
    </source>
</evidence>
<gene>
    <name evidence="3" type="ORF">F9278_31765</name>
</gene>
<dbReference type="EMBL" id="CP045096">
    <property type="protein sequence ID" value="QFQ99979.1"/>
    <property type="molecule type" value="Genomic_DNA"/>
</dbReference>
<dbReference type="KEGG" id="sphv:F9278_31765"/>
<dbReference type="RefSeq" id="WP_152171359.1">
    <property type="nucleotide sequence ID" value="NZ_CP045096.1"/>
</dbReference>
<keyword evidence="2" id="KW-1133">Transmembrane helix</keyword>
<feature type="region of interest" description="Disordered" evidence="1">
    <location>
        <begin position="348"/>
        <end position="403"/>
    </location>
</feature>
<feature type="compositionally biased region" description="Acidic residues" evidence="1">
    <location>
        <begin position="394"/>
        <end position="403"/>
    </location>
</feature>
<feature type="transmembrane region" description="Helical" evidence="2">
    <location>
        <begin position="120"/>
        <end position="138"/>
    </location>
</feature>
<keyword evidence="2" id="KW-0472">Membrane</keyword>